<keyword evidence="3" id="KW-0731">Sigma factor</keyword>
<dbReference type="InterPro" id="IPR014284">
    <property type="entry name" value="RNA_pol_sigma-70_dom"/>
</dbReference>
<dbReference type="SUPFAM" id="SSF88659">
    <property type="entry name" value="Sigma3 and sigma4 domains of RNA polymerase sigma factors"/>
    <property type="match status" value="1"/>
</dbReference>
<dbReference type="Gene3D" id="1.10.10.10">
    <property type="entry name" value="Winged helix-like DNA-binding domain superfamily/Winged helix DNA-binding domain"/>
    <property type="match status" value="1"/>
</dbReference>
<evidence type="ECO:0000256" key="2">
    <source>
        <dbReference type="ARBA" id="ARBA00023015"/>
    </source>
</evidence>
<keyword evidence="5" id="KW-0804">Transcription</keyword>
<dbReference type="SUPFAM" id="SSF88946">
    <property type="entry name" value="Sigma2 domain of RNA polymerase sigma factors"/>
    <property type="match status" value="1"/>
</dbReference>
<protein>
    <submittedName>
        <fullName evidence="7">RNA polymerase sigma factor</fullName>
    </submittedName>
</protein>
<keyword evidence="2" id="KW-0805">Transcription regulation</keyword>
<dbReference type="PANTHER" id="PTHR43133:SF8">
    <property type="entry name" value="RNA POLYMERASE SIGMA FACTOR HI_1459-RELATED"/>
    <property type="match status" value="1"/>
</dbReference>
<sequence>MEVETRPGAAELLRAAELGDRAAWRELVVRHTPTVWAVARSHRLDRHDAADVVQSTWLSLLENMNRIHDPTRLAAWLAVTTRRHALRLIAARRRESPVDEARLDVTPTEAADAVVLRSAPNAALWRAFTQLSEQCQRVLRVLVHAPELSYRQVAAALGIPIGAIGPTRGRCLAQLRRKASLSGLFREDAR</sequence>
<keyword evidence="4" id="KW-0238">DNA-binding</keyword>
<feature type="domain" description="RNA polymerase sigma-70 region 2" evidence="6">
    <location>
        <begin position="27"/>
        <end position="94"/>
    </location>
</feature>
<evidence type="ECO:0000313" key="8">
    <source>
        <dbReference type="Proteomes" id="UP001589810"/>
    </source>
</evidence>
<evidence type="ECO:0000256" key="3">
    <source>
        <dbReference type="ARBA" id="ARBA00023082"/>
    </source>
</evidence>
<gene>
    <name evidence="7" type="ORF">ACFFH7_47340</name>
</gene>
<dbReference type="InterPro" id="IPR039425">
    <property type="entry name" value="RNA_pol_sigma-70-like"/>
</dbReference>
<dbReference type="EMBL" id="JBHLUD010000021">
    <property type="protein sequence ID" value="MFC0549199.1"/>
    <property type="molecule type" value="Genomic_DNA"/>
</dbReference>
<evidence type="ECO:0000256" key="1">
    <source>
        <dbReference type="ARBA" id="ARBA00010641"/>
    </source>
</evidence>
<dbReference type="InterPro" id="IPR007627">
    <property type="entry name" value="RNA_pol_sigma70_r2"/>
</dbReference>
<evidence type="ECO:0000256" key="4">
    <source>
        <dbReference type="ARBA" id="ARBA00023125"/>
    </source>
</evidence>
<dbReference type="Proteomes" id="UP001589810">
    <property type="component" value="Unassembled WGS sequence"/>
</dbReference>
<organism evidence="7 8">
    <name type="scientific">Kutzneria chonburiensis</name>
    <dbReference type="NCBI Taxonomy" id="1483604"/>
    <lineage>
        <taxon>Bacteria</taxon>
        <taxon>Bacillati</taxon>
        <taxon>Actinomycetota</taxon>
        <taxon>Actinomycetes</taxon>
        <taxon>Pseudonocardiales</taxon>
        <taxon>Pseudonocardiaceae</taxon>
        <taxon>Kutzneria</taxon>
    </lineage>
</organism>
<dbReference type="PANTHER" id="PTHR43133">
    <property type="entry name" value="RNA POLYMERASE ECF-TYPE SIGMA FACTO"/>
    <property type="match status" value="1"/>
</dbReference>
<dbReference type="InterPro" id="IPR013325">
    <property type="entry name" value="RNA_pol_sigma_r2"/>
</dbReference>
<dbReference type="InterPro" id="IPR036388">
    <property type="entry name" value="WH-like_DNA-bd_sf"/>
</dbReference>
<dbReference type="Pfam" id="PF04542">
    <property type="entry name" value="Sigma70_r2"/>
    <property type="match status" value="1"/>
</dbReference>
<evidence type="ECO:0000256" key="5">
    <source>
        <dbReference type="ARBA" id="ARBA00023163"/>
    </source>
</evidence>
<dbReference type="InterPro" id="IPR013324">
    <property type="entry name" value="RNA_pol_sigma_r3/r4-like"/>
</dbReference>
<dbReference type="NCBIfam" id="TIGR02937">
    <property type="entry name" value="sigma70-ECF"/>
    <property type="match status" value="1"/>
</dbReference>
<evidence type="ECO:0000313" key="7">
    <source>
        <dbReference type="EMBL" id="MFC0549199.1"/>
    </source>
</evidence>
<evidence type="ECO:0000259" key="6">
    <source>
        <dbReference type="Pfam" id="PF04542"/>
    </source>
</evidence>
<comment type="caution">
    <text evidence="7">The sequence shown here is derived from an EMBL/GenBank/DDBJ whole genome shotgun (WGS) entry which is preliminary data.</text>
</comment>
<reference evidence="7 8" key="1">
    <citation type="submission" date="2024-09" db="EMBL/GenBank/DDBJ databases">
        <authorList>
            <person name="Sun Q."/>
            <person name="Mori K."/>
        </authorList>
    </citation>
    <scope>NUCLEOTIDE SEQUENCE [LARGE SCALE GENOMIC DNA]</scope>
    <source>
        <strain evidence="7 8">TBRC 1432</strain>
    </source>
</reference>
<name>A0ABV6N9K6_9PSEU</name>
<keyword evidence="8" id="KW-1185">Reference proteome</keyword>
<accession>A0ABV6N9K6</accession>
<dbReference type="RefSeq" id="WP_273936224.1">
    <property type="nucleotide sequence ID" value="NZ_CP097263.1"/>
</dbReference>
<comment type="similarity">
    <text evidence="1">Belongs to the sigma-70 factor family. ECF subfamily.</text>
</comment>
<proteinExistence type="inferred from homology"/>
<dbReference type="Gene3D" id="1.10.1740.10">
    <property type="match status" value="1"/>
</dbReference>